<evidence type="ECO:0000313" key="2">
    <source>
        <dbReference type="Proteomes" id="UP001222027"/>
    </source>
</evidence>
<accession>A0AAV8RGX1</accession>
<dbReference type="Proteomes" id="UP001222027">
    <property type="component" value="Unassembled WGS sequence"/>
</dbReference>
<name>A0AAV8RGX1_ENSVE</name>
<reference evidence="1 2" key="1">
    <citation type="submission" date="2022-12" db="EMBL/GenBank/DDBJ databases">
        <title>Chromosome-scale assembly of the Ensete ventricosum genome.</title>
        <authorList>
            <person name="Dussert Y."/>
            <person name="Stocks J."/>
            <person name="Wendawek A."/>
            <person name="Woldeyes F."/>
            <person name="Nichols R.A."/>
            <person name="Borrell J.S."/>
        </authorList>
    </citation>
    <scope>NUCLEOTIDE SEQUENCE [LARGE SCALE GENOMIC DNA]</scope>
    <source>
        <strain evidence="2">cv. Maze</strain>
        <tissue evidence="1">Seeds</tissue>
    </source>
</reference>
<organism evidence="1 2">
    <name type="scientific">Ensete ventricosum</name>
    <name type="common">Abyssinian banana</name>
    <name type="synonym">Musa ensete</name>
    <dbReference type="NCBI Taxonomy" id="4639"/>
    <lineage>
        <taxon>Eukaryota</taxon>
        <taxon>Viridiplantae</taxon>
        <taxon>Streptophyta</taxon>
        <taxon>Embryophyta</taxon>
        <taxon>Tracheophyta</taxon>
        <taxon>Spermatophyta</taxon>
        <taxon>Magnoliopsida</taxon>
        <taxon>Liliopsida</taxon>
        <taxon>Zingiberales</taxon>
        <taxon>Musaceae</taxon>
        <taxon>Ensete</taxon>
    </lineage>
</organism>
<dbReference type="AlphaFoldDB" id="A0AAV8RGX1"/>
<sequence>MACYGEVQKFDFRCVCKSVMQEIERAVRMENVVYVAKYCSKTAPRGTQMRKLCCSFGMAMEDLMEEGRNNVLYLC</sequence>
<dbReference type="EMBL" id="JAQQAF010000003">
    <property type="protein sequence ID" value="KAJ8499338.1"/>
    <property type="molecule type" value="Genomic_DNA"/>
</dbReference>
<comment type="caution">
    <text evidence="1">The sequence shown here is derived from an EMBL/GenBank/DDBJ whole genome shotgun (WGS) entry which is preliminary data.</text>
</comment>
<gene>
    <name evidence="1" type="ORF">OPV22_009890</name>
</gene>
<proteinExistence type="predicted"/>
<protein>
    <submittedName>
        <fullName evidence="1">Uncharacterized protein</fullName>
    </submittedName>
</protein>
<evidence type="ECO:0000313" key="1">
    <source>
        <dbReference type="EMBL" id="KAJ8499338.1"/>
    </source>
</evidence>
<keyword evidence="2" id="KW-1185">Reference proteome</keyword>